<dbReference type="InterPro" id="IPR036515">
    <property type="entry name" value="Transposase_17_sf"/>
</dbReference>
<dbReference type="PANTHER" id="PTHR36966">
    <property type="entry name" value="REP-ASSOCIATED TYROSINE TRANSPOSASE"/>
    <property type="match status" value="1"/>
</dbReference>
<feature type="domain" description="Transposase IS200-like" evidence="1">
    <location>
        <begin position="22"/>
        <end position="169"/>
    </location>
</feature>
<gene>
    <name evidence="2" type="ORF">UT11_C0018G0010</name>
</gene>
<comment type="caution">
    <text evidence="2">The sequence shown here is derived from an EMBL/GenBank/DDBJ whole genome shotgun (WGS) entry which is preliminary data.</text>
</comment>
<dbReference type="EMBL" id="LBVO01000018">
    <property type="protein sequence ID" value="KKQ89857.1"/>
    <property type="molecule type" value="Genomic_DNA"/>
</dbReference>
<dbReference type="Gene3D" id="3.30.70.1290">
    <property type="entry name" value="Transposase IS200-like"/>
    <property type="match status" value="1"/>
</dbReference>
<dbReference type="SUPFAM" id="SSF143422">
    <property type="entry name" value="Transposase IS200-like"/>
    <property type="match status" value="1"/>
</dbReference>
<dbReference type="SMART" id="SM01321">
    <property type="entry name" value="Y1_Tnp"/>
    <property type="match status" value="1"/>
</dbReference>
<dbReference type="InterPro" id="IPR052715">
    <property type="entry name" value="RAYT_transposase"/>
</dbReference>
<dbReference type="PANTHER" id="PTHR36966:SF1">
    <property type="entry name" value="REP-ASSOCIATED TYROSINE TRANSPOSASE"/>
    <property type="match status" value="1"/>
</dbReference>
<dbReference type="GO" id="GO:0006313">
    <property type="term" value="P:DNA transposition"/>
    <property type="evidence" value="ECO:0007669"/>
    <property type="project" value="InterPro"/>
</dbReference>
<proteinExistence type="predicted"/>
<evidence type="ECO:0000259" key="1">
    <source>
        <dbReference type="SMART" id="SM01321"/>
    </source>
</evidence>
<dbReference type="Proteomes" id="UP000033934">
    <property type="component" value="Unassembled WGS sequence"/>
</dbReference>
<dbReference type="InterPro" id="IPR002686">
    <property type="entry name" value="Transposase_17"/>
</dbReference>
<protein>
    <recommendedName>
        <fullName evidence="1">Transposase IS200-like domain-containing protein</fullName>
    </recommendedName>
</protein>
<evidence type="ECO:0000313" key="2">
    <source>
        <dbReference type="EMBL" id="KKQ89857.1"/>
    </source>
</evidence>
<dbReference type="PATRIC" id="fig|1618334.3.peg.323"/>
<reference evidence="2 3" key="1">
    <citation type="journal article" date="2015" name="Nature">
        <title>rRNA introns, odd ribosomes, and small enigmatic genomes across a large radiation of phyla.</title>
        <authorList>
            <person name="Brown C.T."/>
            <person name="Hug L.A."/>
            <person name="Thomas B.C."/>
            <person name="Sharon I."/>
            <person name="Castelle C.J."/>
            <person name="Singh A."/>
            <person name="Wilkins M.J."/>
            <person name="Williams K.H."/>
            <person name="Banfield J.F."/>
        </authorList>
    </citation>
    <scope>NUCLEOTIDE SEQUENCE [LARGE SCALE GENOMIC DNA]</scope>
</reference>
<accession>A0A0G0LFK8</accession>
<name>A0A0G0LFK8_9BACT</name>
<dbReference type="GO" id="GO:0043565">
    <property type="term" value="F:sequence-specific DNA binding"/>
    <property type="evidence" value="ECO:0007669"/>
    <property type="project" value="TreeGrafter"/>
</dbReference>
<evidence type="ECO:0000313" key="3">
    <source>
        <dbReference type="Proteomes" id="UP000033934"/>
    </source>
</evidence>
<organism evidence="2 3">
    <name type="scientific">Berkelbacteria bacterium GW2011_GWA2_38_9</name>
    <dbReference type="NCBI Taxonomy" id="1618334"/>
    <lineage>
        <taxon>Bacteria</taxon>
        <taxon>Candidatus Berkelbacteria</taxon>
    </lineage>
</organism>
<dbReference type="AlphaFoldDB" id="A0A0G0LFK8"/>
<sequence>MKEKFQNKYRIESTRMPNWDYSSSGWYFVSICTYYRIEWFGEINNKEMILNHCGQTINEWWCKLPTKFENIKINEYVIMPNHFHGIITIYPVETDPRVRLKTGGDAHMGASLHTMVQWFKAMTTNEYIQNVKHNNWKPFNKHIWQSRYHDRIIRNEFELSAKVEYILNNPAKWDEDRNNPKNIIQDKRPV</sequence>
<dbReference type="GO" id="GO:0004803">
    <property type="term" value="F:transposase activity"/>
    <property type="evidence" value="ECO:0007669"/>
    <property type="project" value="InterPro"/>
</dbReference>